<evidence type="ECO:0000256" key="8">
    <source>
        <dbReference type="SAM" id="MobiDB-lite"/>
    </source>
</evidence>
<evidence type="ECO:0000256" key="3">
    <source>
        <dbReference type="ARBA" id="ARBA00012180"/>
    </source>
</evidence>
<feature type="region of interest" description="Disordered" evidence="8">
    <location>
        <begin position="1"/>
        <end position="33"/>
    </location>
</feature>
<organism evidence="10 11">
    <name type="scientific">Molorchus minor</name>
    <dbReference type="NCBI Taxonomy" id="1323400"/>
    <lineage>
        <taxon>Eukaryota</taxon>
        <taxon>Metazoa</taxon>
        <taxon>Ecdysozoa</taxon>
        <taxon>Arthropoda</taxon>
        <taxon>Hexapoda</taxon>
        <taxon>Insecta</taxon>
        <taxon>Pterygota</taxon>
        <taxon>Neoptera</taxon>
        <taxon>Endopterygota</taxon>
        <taxon>Coleoptera</taxon>
        <taxon>Polyphaga</taxon>
        <taxon>Cucujiformia</taxon>
        <taxon>Chrysomeloidea</taxon>
        <taxon>Cerambycidae</taxon>
        <taxon>Lamiinae</taxon>
        <taxon>Monochamini</taxon>
        <taxon>Molorchus</taxon>
    </lineage>
</organism>
<comment type="catalytic activity">
    <reaction evidence="1">
        <text>Endonucleolytic cleavage to 5'-phosphomonoester.</text>
        <dbReference type="EC" id="3.1.26.4"/>
    </reaction>
</comment>
<keyword evidence="6" id="KW-0255">Endonuclease</keyword>
<keyword evidence="11" id="KW-1185">Reference proteome</keyword>
<dbReference type="PANTHER" id="PTHR10642:SF26">
    <property type="entry name" value="RIBONUCLEASE H1"/>
    <property type="match status" value="1"/>
</dbReference>
<name>A0ABQ9JWX6_9CUCU</name>
<dbReference type="InterPro" id="IPR002156">
    <property type="entry name" value="RNaseH_domain"/>
</dbReference>
<evidence type="ECO:0000256" key="7">
    <source>
        <dbReference type="ARBA" id="ARBA00022801"/>
    </source>
</evidence>
<dbReference type="PROSITE" id="PS50879">
    <property type="entry name" value="RNASE_H_1"/>
    <property type="match status" value="1"/>
</dbReference>
<keyword evidence="7" id="KW-0378">Hydrolase</keyword>
<dbReference type="CDD" id="cd09276">
    <property type="entry name" value="Rnase_HI_RT_non_LTR"/>
    <property type="match status" value="1"/>
</dbReference>
<evidence type="ECO:0000256" key="6">
    <source>
        <dbReference type="ARBA" id="ARBA00022759"/>
    </source>
</evidence>
<dbReference type="Pfam" id="PF00075">
    <property type="entry name" value="RNase_H"/>
    <property type="match status" value="1"/>
</dbReference>
<dbReference type="EC" id="3.1.26.4" evidence="3"/>
<keyword evidence="4" id="KW-0540">Nuclease</keyword>
<dbReference type="Gene3D" id="3.30.420.10">
    <property type="entry name" value="Ribonuclease H-like superfamily/Ribonuclease H"/>
    <property type="match status" value="1"/>
</dbReference>
<evidence type="ECO:0000256" key="4">
    <source>
        <dbReference type="ARBA" id="ARBA00022722"/>
    </source>
</evidence>
<reference evidence="10" key="1">
    <citation type="journal article" date="2023" name="Insect Mol. Biol.">
        <title>Genome sequencing provides insights into the evolution of gene families encoding plant cell wall-degrading enzymes in longhorned beetles.</title>
        <authorList>
            <person name="Shin N.R."/>
            <person name="Okamura Y."/>
            <person name="Kirsch R."/>
            <person name="Pauchet Y."/>
        </authorList>
    </citation>
    <scope>NUCLEOTIDE SEQUENCE</scope>
    <source>
        <strain evidence="10">MMC_N1</strain>
    </source>
</reference>
<proteinExistence type="inferred from homology"/>
<dbReference type="EMBL" id="JAPWTJ010000127">
    <property type="protein sequence ID" value="KAJ8982392.1"/>
    <property type="molecule type" value="Genomic_DNA"/>
</dbReference>
<dbReference type="InterPro" id="IPR050092">
    <property type="entry name" value="RNase_H"/>
</dbReference>
<dbReference type="Proteomes" id="UP001162164">
    <property type="component" value="Unassembled WGS sequence"/>
</dbReference>
<comment type="similarity">
    <text evidence="2">Belongs to the RNase H family.</text>
</comment>
<feature type="compositionally biased region" description="Basic residues" evidence="8">
    <location>
        <begin position="1"/>
        <end position="11"/>
    </location>
</feature>
<keyword evidence="5" id="KW-0479">Metal-binding</keyword>
<sequence>MSKRVIRKNGKRVKEIISPEDADPEQGENRTNKNRLDQVIGILGNAFPKRKREHSIINRLNLDEITYIDEENPAVLECSDSKHLTLEKVRGPDENWSNRCNVNLDEIQVAETEIRYRVSTLDRPYYILTEFGRWITREAMAAYLRMRDTGSWQTKGRVESHAAIATKTEMEIPISNFKVARAEDRLRLEKGYALTLPTKEEWEQNRVIFPPQFLVCYTDGSRVANSQSGAGIYLEGKEVQQSYALGSHTTVFQAEVFAILMAASREEVKRSPEPRVYICSDSQAALRAVSAPRTRSALVQECGDALEELARHKEVILVWVPGHSGVPGNEKADELARLGSEGRCLGPEPYLGITRQQVTAALNDWVYSTLKEHWRLSRGCRQARDFVTGPDPARSIWILGRSRETLNQLVGILTGHCKLRRHLSLLGIEEDPTCPRCGEDDETSYHFVGQCEAFRRLRFAIFGSGTLSREELVSLGWSDVLTFIRRSGRLSKRIGKSK</sequence>
<protein>
    <recommendedName>
        <fullName evidence="3">ribonuclease H</fullName>
        <ecNumber evidence="3">3.1.26.4</ecNumber>
    </recommendedName>
</protein>
<dbReference type="PANTHER" id="PTHR10642">
    <property type="entry name" value="RIBONUCLEASE H1"/>
    <property type="match status" value="1"/>
</dbReference>
<comment type="caution">
    <text evidence="10">The sequence shown here is derived from an EMBL/GenBank/DDBJ whole genome shotgun (WGS) entry which is preliminary data.</text>
</comment>
<dbReference type="InterPro" id="IPR036397">
    <property type="entry name" value="RNaseH_sf"/>
</dbReference>
<dbReference type="SUPFAM" id="SSF53098">
    <property type="entry name" value="Ribonuclease H-like"/>
    <property type="match status" value="1"/>
</dbReference>
<dbReference type="InterPro" id="IPR012337">
    <property type="entry name" value="RNaseH-like_sf"/>
</dbReference>
<evidence type="ECO:0000256" key="5">
    <source>
        <dbReference type="ARBA" id="ARBA00022723"/>
    </source>
</evidence>
<accession>A0ABQ9JWX6</accession>
<evidence type="ECO:0000313" key="10">
    <source>
        <dbReference type="EMBL" id="KAJ8982392.1"/>
    </source>
</evidence>
<gene>
    <name evidence="10" type="ORF">NQ317_009647</name>
</gene>
<evidence type="ECO:0000256" key="1">
    <source>
        <dbReference type="ARBA" id="ARBA00000077"/>
    </source>
</evidence>
<evidence type="ECO:0000259" key="9">
    <source>
        <dbReference type="PROSITE" id="PS50879"/>
    </source>
</evidence>
<feature type="domain" description="RNase H type-1" evidence="9">
    <location>
        <begin position="210"/>
        <end position="341"/>
    </location>
</feature>
<evidence type="ECO:0000313" key="11">
    <source>
        <dbReference type="Proteomes" id="UP001162164"/>
    </source>
</evidence>
<evidence type="ECO:0000256" key="2">
    <source>
        <dbReference type="ARBA" id="ARBA00005300"/>
    </source>
</evidence>